<accession>A0A2S7YPU2</accession>
<protein>
    <submittedName>
        <fullName evidence="2">Uncharacterized protein</fullName>
    </submittedName>
</protein>
<dbReference type="Proteomes" id="UP000237441">
    <property type="component" value="Unassembled WGS sequence"/>
</dbReference>
<reference evidence="2 3" key="1">
    <citation type="submission" date="2016-07" db="EMBL/GenBank/DDBJ databases">
        <title>Comparative genomics of the entomopathogenic fungus Beauveria bassiana.</title>
        <authorList>
            <person name="Valero Jimenez C.A."/>
            <person name="Zwaan B.J."/>
            <person name="Van Kan J.A."/>
            <person name="Takken W."/>
            <person name="Debets A.J."/>
            <person name="Schoustra S.E."/>
            <person name="Koenraadt C.J."/>
        </authorList>
    </citation>
    <scope>NUCLEOTIDE SEQUENCE [LARGE SCALE GENOMIC DNA]</scope>
    <source>
        <strain evidence="2 3">ARSEF 8028</strain>
    </source>
</reference>
<name>A0A2S7YPU2_BEABA</name>
<dbReference type="EMBL" id="JRHA01000010">
    <property type="protein sequence ID" value="PQK18019.1"/>
    <property type="molecule type" value="Genomic_DNA"/>
</dbReference>
<proteinExistence type="predicted"/>
<dbReference type="OrthoDB" id="10282753at2759"/>
<dbReference type="AlphaFoldDB" id="A0A2S7YPU2"/>
<gene>
    <name evidence="2" type="ORF">BB8028_0010g00120</name>
</gene>
<sequence length="521" mass="57746">MEVNKETSTSNYKKRKQTHQHFIEPEKRTPNFSASTFAKRPTRATRRKSFVGKEVPVGHWRNPPASELGKKHIVVAYIDASDYLRTRIGAIVKDGGKMPKNFSRASRAGRVTFDQICFYAHLVGLDRLQVKEYVRQRVGALESTEQDRIVAEQRAVDQAIVEGRRLLQISNPLGYPSKLPQVAKGEDLAITLDNGALGSTAQPSFVCTLHESYPPTGSTLSYWHGEKTLTERHAGGVYIAALSRHELDEYHRTRLYQGTCGEATGETPGMRGLDAAAAATKTRTSAHAFSKGTQAMPANCSSFREPALRSYDDKYSVQKASGYSNAILAATTCSTKNCPRTTYPIHAQAVSVHDSSSHARSSPSPSNEWMETALNNTAHATADGESNYAEAVHTTDAATIGVNALNIYQHRRYEPPNLPQPGPWRNVSPIAYTPPIRLSPNEMEREATNYATHQSNSSCRQSLDLVGLPRSYESAALQATLRRRSDSKDTKISDGVEYEQTLWASQWEARIAGYSQDYYRD</sequence>
<feature type="region of interest" description="Disordered" evidence="1">
    <location>
        <begin position="1"/>
        <end position="25"/>
    </location>
</feature>
<feature type="compositionally biased region" description="Polar residues" evidence="1">
    <location>
        <begin position="1"/>
        <end position="11"/>
    </location>
</feature>
<evidence type="ECO:0000313" key="2">
    <source>
        <dbReference type="EMBL" id="PQK18019.1"/>
    </source>
</evidence>
<organism evidence="2 3">
    <name type="scientific">Beauveria bassiana</name>
    <name type="common">White muscardine disease fungus</name>
    <name type="synonym">Tritirachium shiotae</name>
    <dbReference type="NCBI Taxonomy" id="176275"/>
    <lineage>
        <taxon>Eukaryota</taxon>
        <taxon>Fungi</taxon>
        <taxon>Dikarya</taxon>
        <taxon>Ascomycota</taxon>
        <taxon>Pezizomycotina</taxon>
        <taxon>Sordariomycetes</taxon>
        <taxon>Hypocreomycetidae</taxon>
        <taxon>Hypocreales</taxon>
        <taxon>Cordycipitaceae</taxon>
        <taxon>Beauveria</taxon>
    </lineage>
</organism>
<evidence type="ECO:0000313" key="3">
    <source>
        <dbReference type="Proteomes" id="UP000237441"/>
    </source>
</evidence>
<evidence type="ECO:0000256" key="1">
    <source>
        <dbReference type="SAM" id="MobiDB-lite"/>
    </source>
</evidence>
<comment type="caution">
    <text evidence="2">The sequence shown here is derived from an EMBL/GenBank/DDBJ whole genome shotgun (WGS) entry which is preliminary data.</text>
</comment>